<dbReference type="PIRSF" id="PIRSF006293">
    <property type="entry name" value="ExsB"/>
    <property type="match status" value="1"/>
</dbReference>
<dbReference type="AlphaFoldDB" id="A0A8T0H0J6"/>
<dbReference type="Pfam" id="PF06508">
    <property type="entry name" value="QueC"/>
    <property type="match status" value="1"/>
</dbReference>
<keyword evidence="6" id="KW-0067">ATP-binding</keyword>
<dbReference type="InterPro" id="IPR014729">
    <property type="entry name" value="Rossmann-like_a/b/a_fold"/>
</dbReference>
<evidence type="ECO:0000256" key="4">
    <source>
        <dbReference type="ARBA" id="ARBA00022741"/>
    </source>
</evidence>
<comment type="caution">
    <text evidence="10">The sequence shown here is derived from an EMBL/GenBank/DDBJ whole genome shotgun (WGS) entry which is preliminary data.</text>
</comment>
<gene>
    <name evidence="10" type="ORF">KC19_8G143300</name>
</gene>
<evidence type="ECO:0000256" key="3">
    <source>
        <dbReference type="ARBA" id="ARBA00022723"/>
    </source>
</evidence>
<organism evidence="10 11">
    <name type="scientific">Ceratodon purpureus</name>
    <name type="common">Fire moss</name>
    <name type="synonym">Dicranum purpureum</name>
    <dbReference type="NCBI Taxonomy" id="3225"/>
    <lineage>
        <taxon>Eukaryota</taxon>
        <taxon>Viridiplantae</taxon>
        <taxon>Streptophyta</taxon>
        <taxon>Embryophyta</taxon>
        <taxon>Bryophyta</taxon>
        <taxon>Bryophytina</taxon>
        <taxon>Bryopsida</taxon>
        <taxon>Dicranidae</taxon>
        <taxon>Pseudoditrichales</taxon>
        <taxon>Ditrichaceae</taxon>
        <taxon>Ceratodon</taxon>
    </lineage>
</organism>
<dbReference type="OrthoDB" id="448104at2759"/>
<dbReference type="GO" id="GO:0005524">
    <property type="term" value="F:ATP binding"/>
    <property type="evidence" value="ECO:0007669"/>
    <property type="project" value="UniProtKB-KW"/>
</dbReference>
<evidence type="ECO:0000256" key="7">
    <source>
        <dbReference type="ARBA" id="ARBA00037993"/>
    </source>
</evidence>
<keyword evidence="4" id="KW-0547">Nucleotide-binding</keyword>
<dbReference type="EMBL" id="CM026429">
    <property type="protein sequence ID" value="KAG0564830.1"/>
    <property type="molecule type" value="Genomic_DNA"/>
</dbReference>
<evidence type="ECO:0000256" key="9">
    <source>
        <dbReference type="ARBA" id="ARBA00047890"/>
    </source>
</evidence>
<comment type="similarity">
    <text evidence="7">Belongs to the QueC family.</text>
</comment>
<comment type="pathway">
    <text evidence="1">Purine metabolism; 7-cyano-7-deazaguanine biosynthesis.</text>
</comment>
<evidence type="ECO:0000256" key="5">
    <source>
        <dbReference type="ARBA" id="ARBA00022833"/>
    </source>
</evidence>
<sequence>MAGTSSVVLMSGGIESAALLYHWRSSSALLHPLYINYGQRGAAMEEQASDKICTKLGLQLSRIDMSGVGEQFRALQRQAKSFVPLPHRNLVILGLAASYASQLGSNVVALGLNKEDLGSYSSASQTFLDSFRSTAASLQPPVTLLTPLSHLTKAEVISLGKSLGVPLGDTYSCMVGRPVHCGRCHQCRSRQLAFASASEQEPAGFYEK</sequence>
<dbReference type="CDD" id="cd01995">
    <property type="entry name" value="QueC-like"/>
    <property type="match status" value="1"/>
</dbReference>
<dbReference type="GO" id="GO:0046872">
    <property type="term" value="F:metal ion binding"/>
    <property type="evidence" value="ECO:0007669"/>
    <property type="project" value="UniProtKB-KW"/>
</dbReference>
<keyword evidence="11" id="KW-1185">Reference proteome</keyword>
<keyword evidence="3" id="KW-0479">Metal-binding</keyword>
<dbReference type="Gene3D" id="3.40.50.620">
    <property type="entry name" value="HUPs"/>
    <property type="match status" value="1"/>
</dbReference>
<proteinExistence type="inferred from homology"/>
<dbReference type="EC" id="6.3.4.20" evidence="8"/>
<dbReference type="PANTHER" id="PTHR42914">
    <property type="entry name" value="7-CYANO-7-DEAZAGUANINE SYNTHASE"/>
    <property type="match status" value="1"/>
</dbReference>
<evidence type="ECO:0000256" key="2">
    <source>
        <dbReference type="ARBA" id="ARBA00022598"/>
    </source>
</evidence>
<keyword evidence="2" id="KW-0436">Ligase</keyword>
<accession>A0A8T0H0J6</accession>
<dbReference type="GO" id="GO:0016874">
    <property type="term" value="F:ligase activity"/>
    <property type="evidence" value="ECO:0007669"/>
    <property type="project" value="UniProtKB-KW"/>
</dbReference>
<dbReference type="Proteomes" id="UP000822688">
    <property type="component" value="Chromosome 8"/>
</dbReference>
<dbReference type="SUPFAM" id="SSF52402">
    <property type="entry name" value="Adenine nucleotide alpha hydrolases-like"/>
    <property type="match status" value="1"/>
</dbReference>
<evidence type="ECO:0000256" key="1">
    <source>
        <dbReference type="ARBA" id="ARBA00005061"/>
    </source>
</evidence>
<evidence type="ECO:0000313" key="11">
    <source>
        <dbReference type="Proteomes" id="UP000822688"/>
    </source>
</evidence>
<dbReference type="InterPro" id="IPR018317">
    <property type="entry name" value="QueC"/>
</dbReference>
<evidence type="ECO:0000313" key="10">
    <source>
        <dbReference type="EMBL" id="KAG0564830.1"/>
    </source>
</evidence>
<name>A0A8T0H0J6_CERPU</name>
<keyword evidence="5" id="KW-0862">Zinc</keyword>
<comment type="catalytic activity">
    <reaction evidence="9">
        <text>7-carboxy-7-carbaguanine + NH4(+) + 2 ATP = 7-cyano-7-carbaguanine + 2 AMP + 2 diphosphate + 2 H(+)</text>
        <dbReference type="Rhea" id="RHEA:27982"/>
        <dbReference type="ChEBI" id="CHEBI:15378"/>
        <dbReference type="ChEBI" id="CHEBI:28938"/>
        <dbReference type="ChEBI" id="CHEBI:30616"/>
        <dbReference type="ChEBI" id="CHEBI:33019"/>
        <dbReference type="ChEBI" id="CHEBI:45075"/>
        <dbReference type="ChEBI" id="CHEBI:61036"/>
        <dbReference type="ChEBI" id="CHEBI:456215"/>
        <dbReference type="EC" id="6.3.4.20"/>
    </reaction>
</comment>
<protein>
    <recommendedName>
        <fullName evidence="8">7-cyano-7-deazaguanine synthase</fullName>
        <ecNumber evidence="8">6.3.4.20</ecNumber>
    </recommendedName>
</protein>
<evidence type="ECO:0000256" key="8">
    <source>
        <dbReference type="ARBA" id="ARBA00039149"/>
    </source>
</evidence>
<evidence type="ECO:0000256" key="6">
    <source>
        <dbReference type="ARBA" id="ARBA00022840"/>
    </source>
</evidence>
<reference evidence="10" key="1">
    <citation type="submission" date="2020-06" db="EMBL/GenBank/DDBJ databases">
        <title>WGS assembly of Ceratodon purpureus strain R40.</title>
        <authorList>
            <person name="Carey S.B."/>
            <person name="Jenkins J."/>
            <person name="Shu S."/>
            <person name="Lovell J.T."/>
            <person name="Sreedasyam A."/>
            <person name="Maumus F."/>
            <person name="Tiley G.P."/>
            <person name="Fernandez-Pozo N."/>
            <person name="Barry K."/>
            <person name="Chen C."/>
            <person name="Wang M."/>
            <person name="Lipzen A."/>
            <person name="Daum C."/>
            <person name="Saski C.A."/>
            <person name="Payton A.C."/>
            <person name="Mcbreen J.C."/>
            <person name="Conrad R.E."/>
            <person name="Kollar L.M."/>
            <person name="Olsson S."/>
            <person name="Huttunen S."/>
            <person name="Landis J.B."/>
            <person name="Wickett N.J."/>
            <person name="Johnson M.G."/>
            <person name="Rensing S.A."/>
            <person name="Grimwood J."/>
            <person name="Schmutz J."/>
            <person name="Mcdaniel S.F."/>
        </authorList>
    </citation>
    <scope>NUCLEOTIDE SEQUENCE</scope>
    <source>
        <strain evidence="10">R40</strain>
    </source>
</reference>
<dbReference type="PANTHER" id="PTHR42914:SF1">
    <property type="entry name" value="7-CYANO-7-DEAZAGUANINE SYNTHASE"/>
    <property type="match status" value="1"/>
</dbReference>